<sequence>MEIDNIAKQIFSEKPKPKFSICLNLDINSSINEQFEIISLMFFRGVNDLIITQEYNDNNDIKELKSYLLKKLLLLKIYFGSFGINLNYENVPKKDYKNFKMCNRPSYYTENKYNFDFVILKKFYYKGKNKILYYNHNKKEDNIKNMFIIIKFRNHYFKFSFNLLEK</sequence>
<proteinExistence type="predicted"/>
<accession>A0A381N8A5</accession>
<reference evidence="1" key="1">
    <citation type="submission" date="2018-05" db="EMBL/GenBank/DDBJ databases">
        <authorList>
            <person name="Lanie J.A."/>
            <person name="Ng W.-L."/>
            <person name="Kazmierczak K.M."/>
            <person name="Andrzejewski T.M."/>
            <person name="Davidsen T.M."/>
            <person name="Wayne K.J."/>
            <person name="Tettelin H."/>
            <person name="Glass J.I."/>
            <person name="Rusch D."/>
            <person name="Podicherti R."/>
            <person name="Tsui H.-C.T."/>
            <person name="Winkler M.E."/>
        </authorList>
    </citation>
    <scope>NUCLEOTIDE SEQUENCE</scope>
</reference>
<dbReference type="EMBL" id="UINC01000187">
    <property type="protein sequence ID" value="SUZ50745.1"/>
    <property type="molecule type" value="Genomic_DNA"/>
</dbReference>
<name>A0A381N8A5_9ZZZZ</name>
<evidence type="ECO:0000313" key="1">
    <source>
        <dbReference type="EMBL" id="SUZ50745.1"/>
    </source>
</evidence>
<gene>
    <name evidence="1" type="ORF">METZ01_LOCUS3599</name>
</gene>
<organism evidence="1">
    <name type="scientific">marine metagenome</name>
    <dbReference type="NCBI Taxonomy" id="408172"/>
    <lineage>
        <taxon>unclassified sequences</taxon>
        <taxon>metagenomes</taxon>
        <taxon>ecological metagenomes</taxon>
    </lineage>
</organism>
<protein>
    <submittedName>
        <fullName evidence="1">Uncharacterized protein</fullName>
    </submittedName>
</protein>
<dbReference type="AlphaFoldDB" id="A0A381N8A5"/>